<sequence length="453" mass="50821">MVSGSARLRTERDARGRDTLCLDRASDRRWIAPTRTIATNRSIAREVERYADSEKNRQVTAAHLATRSFLATRAGTGWHVTALYRGNTVAPERAVTTDLVTSLRDGLRTWLLTNQTHDGDLPYKYWPSRGERARSNNVLRQLLATVALFRQGLWAGDQEATDAGQRHLNAVLNATYRPVGRGHAIVQDGKAKLGASAIAGLALLDAPGVGRDGDALAGVRDAVLTCFRHDGRFRTFLLPDARTDQQNFYPGEALLFLVRYAGATGDGRLVERCLTSLRWYAHWHRRARNPAFVPWHTMAAAALHDLTAVRWLADWVFEMSDWLLAMQQSDHDLPADVRGRFYRPDRPDFGPPHAASTAVYLEGLAEAWRLAARCGEADRRARYSHALRLGLRALRQLQFVDETDMYYVSHRGRVAGALRTEVYDNTIRIDSVAHGLLAVLSIQRHGILETCRR</sequence>
<dbReference type="EMBL" id="NRRL01000084">
    <property type="protein sequence ID" value="MBK1670267.1"/>
    <property type="molecule type" value="Genomic_DNA"/>
</dbReference>
<dbReference type="Proteomes" id="UP001296873">
    <property type="component" value="Unassembled WGS sequence"/>
</dbReference>
<organism evidence="1 2">
    <name type="scientific">Rhodovibrio sodomensis</name>
    <dbReference type="NCBI Taxonomy" id="1088"/>
    <lineage>
        <taxon>Bacteria</taxon>
        <taxon>Pseudomonadati</taxon>
        <taxon>Pseudomonadota</taxon>
        <taxon>Alphaproteobacteria</taxon>
        <taxon>Rhodospirillales</taxon>
        <taxon>Rhodovibrionaceae</taxon>
        <taxon>Rhodovibrio</taxon>
    </lineage>
</organism>
<accession>A0ABS1DK22</accession>
<evidence type="ECO:0008006" key="3">
    <source>
        <dbReference type="Google" id="ProtNLM"/>
    </source>
</evidence>
<dbReference type="InterPro" id="IPR008928">
    <property type="entry name" value="6-hairpin_glycosidase_sf"/>
</dbReference>
<dbReference type="InterPro" id="IPR012341">
    <property type="entry name" value="6hp_glycosidase-like_sf"/>
</dbReference>
<gene>
    <name evidence="1" type="ORF">CKO28_19765</name>
</gene>
<evidence type="ECO:0000313" key="1">
    <source>
        <dbReference type="EMBL" id="MBK1670267.1"/>
    </source>
</evidence>
<protein>
    <recommendedName>
        <fullName evidence="3">Glycosyl hydrolase</fullName>
    </recommendedName>
</protein>
<dbReference type="Gene3D" id="1.50.10.10">
    <property type="match status" value="1"/>
</dbReference>
<keyword evidence="2" id="KW-1185">Reference proteome</keyword>
<proteinExistence type="predicted"/>
<evidence type="ECO:0000313" key="2">
    <source>
        <dbReference type="Proteomes" id="UP001296873"/>
    </source>
</evidence>
<reference evidence="1 2" key="1">
    <citation type="journal article" date="2020" name="Microorganisms">
        <title>Osmotic Adaptation and Compatible Solute Biosynthesis of Phototrophic Bacteria as Revealed from Genome Analyses.</title>
        <authorList>
            <person name="Imhoff J.F."/>
            <person name="Rahn T."/>
            <person name="Kunzel S."/>
            <person name="Keller A."/>
            <person name="Neulinger S.C."/>
        </authorList>
    </citation>
    <scope>NUCLEOTIDE SEQUENCE [LARGE SCALE GENOMIC DNA]</scope>
    <source>
        <strain evidence="1 2">DSM 9895</strain>
    </source>
</reference>
<comment type="caution">
    <text evidence="1">The sequence shown here is derived from an EMBL/GenBank/DDBJ whole genome shotgun (WGS) entry which is preliminary data.</text>
</comment>
<name>A0ABS1DK22_9PROT</name>
<dbReference type="SUPFAM" id="SSF48208">
    <property type="entry name" value="Six-hairpin glycosidases"/>
    <property type="match status" value="1"/>
</dbReference>